<feature type="region of interest" description="Disordered" evidence="1">
    <location>
        <begin position="1"/>
        <end position="32"/>
    </location>
</feature>
<dbReference type="WBParaSite" id="GPUH_0002013101-mRNA-1">
    <property type="protein sequence ID" value="GPUH_0002013101-mRNA-1"/>
    <property type="gene ID" value="GPUH_0002013101"/>
</dbReference>
<accession>A0A183EGL5</accession>
<reference evidence="4" key="1">
    <citation type="submission" date="2016-06" db="UniProtKB">
        <authorList>
            <consortium name="WormBaseParasite"/>
        </authorList>
    </citation>
    <scope>IDENTIFICATION</scope>
</reference>
<gene>
    <name evidence="2" type="ORF">GPUH_LOCUS20106</name>
</gene>
<organism evidence="4">
    <name type="scientific">Gongylonema pulchrum</name>
    <dbReference type="NCBI Taxonomy" id="637853"/>
    <lineage>
        <taxon>Eukaryota</taxon>
        <taxon>Metazoa</taxon>
        <taxon>Ecdysozoa</taxon>
        <taxon>Nematoda</taxon>
        <taxon>Chromadorea</taxon>
        <taxon>Rhabditida</taxon>
        <taxon>Spirurina</taxon>
        <taxon>Spiruromorpha</taxon>
        <taxon>Spiruroidea</taxon>
        <taxon>Gongylonematidae</taxon>
        <taxon>Gongylonema</taxon>
    </lineage>
</organism>
<evidence type="ECO:0000313" key="3">
    <source>
        <dbReference type="Proteomes" id="UP000271098"/>
    </source>
</evidence>
<feature type="compositionally biased region" description="Polar residues" evidence="1">
    <location>
        <begin position="1"/>
        <end position="19"/>
    </location>
</feature>
<proteinExistence type="predicted"/>
<sequence length="69" mass="7410">MQPTSTTNFKRASTESVHSASDDGIPWHGGIDGAKYESLNGGTTAFDMNASDLFARPRSDECNRSMLNG</sequence>
<dbReference type="Proteomes" id="UP000271098">
    <property type="component" value="Unassembled WGS sequence"/>
</dbReference>
<reference evidence="2 3" key="2">
    <citation type="submission" date="2018-11" db="EMBL/GenBank/DDBJ databases">
        <authorList>
            <consortium name="Pathogen Informatics"/>
        </authorList>
    </citation>
    <scope>NUCLEOTIDE SEQUENCE [LARGE SCALE GENOMIC DNA]</scope>
</reference>
<name>A0A183EGL5_9BILA</name>
<evidence type="ECO:0000313" key="4">
    <source>
        <dbReference type="WBParaSite" id="GPUH_0002013101-mRNA-1"/>
    </source>
</evidence>
<keyword evidence="3" id="KW-1185">Reference proteome</keyword>
<evidence type="ECO:0000256" key="1">
    <source>
        <dbReference type="SAM" id="MobiDB-lite"/>
    </source>
</evidence>
<evidence type="ECO:0000313" key="2">
    <source>
        <dbReference type="EMBL" id="VDN35319.1"/>
    </source>
</evidence>
<dbReference type="EMBL" id="UYRT01089775">
    <property type="protein sequence ID" value="VDN35319.1"/>
    <property type="molecule type" value="Genomic_DNA"/>
</dbReference>
<protein>
    <submittedName>
        <fullName evidence="4">Maltoporin</fullName>
    </submittedName>
</protein>
<dbReference type="AlphaFoldDB" id="A0A183EGL5"/>